<dbReference type="Proteomes" id="UP001061302">
    <property type="component" value="Chromosome"/>
</dbReference>
<evidence type="ECO:0000313" key="1">
    <source>
        <dbReference type="EMBL" id="UXY15133.1"/>
    </source>
</evidence>
<accession>A0ABY6DTE3</accession>
<protein>
    <submittedName>
        <fullName evidence="1">DUF3304 domain-containing protein</fullName>
    </submittedName>
</protein>
<sequence length="249" mass="27688">MSSRWRYGLLLASVALTGCQPKDAVPKAAPASAASAPASDPDTFMASSRGVNYDREYAIRYTLYWLDGNKKDAVGGSNVGPFEDSGQNCCVSLSRIWRPGLAVQVDIEWMEIAGDAGDEKTSKVYPIPEYRQPGDLYLLFHSGKQLELMVSAHEPGTPGWAGREQLTPLEACVARHGKKECMKNFPKYPGNSNEAFAERMRRNCTPDALKGSSNENGDRAACERMQKECREKWIISDKKMCELDYMEQE</sequence>
<evidence type="ECO:0000313" key="2">
    <source>
        <dbReference type="Proteomes" id="UP001061302"/>
    </source>
</evidence>
<organism evidence="1 2">
    <name type="scientific">Chitiniphilus purpureus</name>
    <dbReference type="NCBI Taxonomy" id="2981137"/>
    <lineage>
        <taxon>Bacteria</taxon>
        <taxon>Pseudomonadati</taxon>
        <taxon>Pseudomonadota</taxon>
        <taxon>Betaproteobacteria</taxon>
        <taxon>Neisseriales</taxon>
        <taxon>Chitinibacteraceae</taxon>
        <taxon>Chitiniphilus</taxon>
    </lineage>
</organism>
<dbReference type="RefSeq" id="WP_263124523.1">
    <property type="nucleotide sequence ID" value="NZ_CP106753.1"/>
</dbReference>
<dbReference type="PROSITE" id="PS51257">
    <property type="entry name" value="PROKAR_LIPOPROTEIN"/>
    <property type="match status" value="1"/>
</dbReference>
<keyword evidence="2" id="KW-1185">Reference proteome</keyword>
<gene>
    <name evidence="1" type="ORF">N8I74_17740</name>
</gene>
<reference evidence="1" key="1">
    <citation type="submission" date="2022-10" db="EMBL/GenBank/DDBJ databases">
        <title>Chitiniphilus purpureus sp. nov., a novel chitin-degrading bacterium isolated from crawfish pond sediment.</title>
        <authorList>
            <person name="Li K."/>
        </authorList>
    </citation>
    <scope>NUCLEOTIDE SEQUENCE</scope>
    <source>
        <strain evidence="1">CD1</strain>
    </source>
</reference>
<dbReference type="InterPro" id="IPR021733">
    <property type="entry name" value="DUF3304"/>
</dbReference>
<dbReference type="EMBL" id="CP106753">
    <property type="protein sequence ID" value="UXY15133.1"/>
    <property type="molecule type" value="Genomic_DNA"/>
</dbReference>
<proteinExistence type="predicted"/>
<name>A0ABY6DTE3_9NEIS</name>
<dbReference type="Pfam" id="PF11745">
    <property type="entry name" value="DUF3304"/>
    <property type="match status" value="1"/>
</dbReference>